<evidence type="ECO:0000256" key="6">
    <source>
        <dbReference type="ARBA" id="ARBA00022989"/>
    </source>
</evidence>
<dbReference type="Gene3D" id="3.30.465.10">
    <property type="match status" value="1"/>
</dbReference>
<evidence type="ECO:0000256" key="8">
    <source>
        <dbReference type="ARBA" id="ARBA00023136"/>
    </source>
</evidence>
<gene>
    <name evidence="10" type="ORF">BJL86_3132</name>
</gene>
<dbReference type="PROSITE" id="PS51387">
    <property type="entry name" value="FAD_PCMH"/>
    <property type="match status" value="1"/>
</dbReference>
<proteinExistence type="predicted"/>
<keyword evidence="11" id="KW-1185">Reference proteome</keyword>
<sequence>MASTSLAQSGTAQSTLIVGESAHAEGVERMLASFRAIPAERRVRLAKKTSNLFRARQSAQGPGLDTSGLTKVISVDPEARTADVQGMCTYEDLVDATLPFGLMPHVVPQLKTITLGGAVTGLGIEATSFALGLPHESVLEMDILTGTGEIVTARPGGSEREQSLYRGFPNSYGSLGYSLRLKITLVPVAEYVAVRHVRFHDIAELTKALDSAVTNKAYDGEGVDFIDGVVFSGDEMYLSFGRMVSADEIGADSRPSRYDGIGDKQAIYYRSLQHPSGVATDVLRIRDYLWRWDTDWFWCSRAFGTQNPKVRKFWPQQLLRSSFYWKIIGLDHKYDLGNKIGALKGEGPRERVVQDVEVTIDRLPDFISWFLREVPIEPLWLCPLRLLDKGDATTAGAGPGAGRPWPLYPLESGTTYVNIGFWSSAPIEPGTSENAWNVRIEEEVSKLGGHKSLYSDAFYDEATFAALYGGEHADRLKAEFDPDGRFPTLYDKTVRAR</sequence>
<dbReference type="SUPFAM" id="SSF55103">
    <property type="entry name" value="FAD-linked oxidases, C-terminal domain"/>
    <property type="match status" value="1"/>
</dbReference>
<evidence type="ECO:0000256" key="4">
    <source>
        <dbReference type="ARBA" id="ARBA00022692"/>
    </source>
</evidence>
<dbReference type="InterPro" id="IPR040165">
    <property type="entry name" value="Diminuto-like"/>
</dbReference>
<keyword evidence="6" id="KW-1133">Transmembrane helix</keyword>
<evidence type="ECO:0000313" key="10">
    <source>
        <dbReference type="EMBL" id="ANI93891.1"/>
    </source>
</evidence>
<dbReference type="InterPro" id="IPR036318">
    <property type="entry name" value="FAD-bd_PCMH-like_sf"/>
</dbReference>
<keyword evidence="8" id="KW-0472">Membrane</keyword>
<evidence type="ECO:0000313" key="11">
    <source>
        <dbReference type="Proteomes" id="UP000186104"/>
    </source>
</evidence>
<dbReference type="InterPro" id="IPR016166">
    <property type="entry name" value="FAD-bd_PCMH"/>
</dbReference>
<dbReference type="Proteomes" id="UP000186104">
    <property type="component" value="Chromosome"/>
</dbReference>
<dbReference type="KEGG" id="dtm:BJL86_3132"/>
<keyword evidence="4" id="KW-0812">Transmembrane</keyword>
<comment type="subcellular location">
    <subcellularLocation>
        <location evidence="1">Membrane</location>
        <topology evidence="1">Single-pass membrane protein</topology>
    </subcellularLocation>
</comment>
<evidence type="ECO:0000256" key="7">
    <source>
        <dbReference type="ARBA" id="ARBA00023002"/>
    </source>
</evidence>
<dbReference type="Gene3D" id="3.40.462.10">
    <property type="entry name" value="FAD-linked oxidases, C-terminal domain"/>
    <property type="match status" value="1"/>
</dbReference>
<dbReference type="InterPro" id="IPR016164">
    <property type="entry name" value="FAD-linked_Oxase-like_C"/>
</dbReference>
<evidence type="ECO:0000256" key="1">
    <source>
        <dbReference type="ARBA" id="ARBA00004167"/>
    </source>
</evidence>
<keyword evidence="7" id="KW-0560">Oxidoreductase</keyword>
<dbReference type="PANTHER" id="PTHR10801">
    <property type="entry name" value="24-DEHYDROCHOLESTEROL REDUCTASE"/>
    <property type="match status" value="1"/>
</dbReference>
<dbReference type="InterPro" id="IPR016169">
    <property type="entry name" value="FAD-bd_PCMH_sub2"/>
</dbReference>
<dbReference type="Pfam" id="PF01565">
    <property type="entry name" value="FAD_binding_4"/>
    <property type="match status" value="1"/>
</dbReference>
<dbReference type="GO" id="GO:0050614">
    <property type="term" value="F:Delta24-sterol reductase activity"/>
    <property type="evidence" value="ECO:0007669"/>
    <property type="project" value="UniProtKB-EC"/>
</dbReference>
<dbReference type="AlphaFoldDB" id="A0A173LQK6"/>
<name>A0A173LQK6_9ACTN</name>
<evidence type="ECO:0000256" key="5">
    <source>
        <dbReference type="ARBA" id="ARBA00022827"/>
    </source>
</evidence>
<accession>A0A173LQK6</accession>
<dbReference type="EC" id="1.3.1.72" evidence="2"/>
<dbReference type="GO" id="GO:0071949">
    <property type="term" value="F:FAD binding"/>
    <property type="evidence" value="ECO:0007669"/>
    <property type="project" value="InterPro"/>
</dbReference>
<dbReference type="SUPFAM" id="SSF56176">
    <property type="entry name" value="FAD-binding/transporter-associated domain-like"/>
    <property type="match status" value="1"/>
</dbReference>
<dbReference type="InterPro" id="IPR016170">
    <property type="entry name" value="Cytok_DH_C_sf"/>
</dbReference>
<evidence type="ECO:0000256" key="2">
    <source>
        <dbReference type="ARBA" id="ARBA00012405"/>
    </source>
</evidence>
<dbReference type="PANTHER" id="PTHR10801:SF0">
    <property type="entry name" value="DELTA(24)-STEROL REDUCTASE"/>
    <property type="match status" value="1"/>
</dbReference>
<organism evidence="10 11">
    <name type="scientific">Dietzia timorensis</name>
    <dbReference type="NCBI Taxonomy" id="499555"/>
    <lineage>
        <taxon>Bacteria</taxon>
        <taxon>Bacillati</taxon>
        <taxon>Actinomycetota</taxon>
        <taxon>Actinomycetes</taxon>
        <taxon>Mycobacteriales</taxon>
        <taxon>Dietziaceae</taxon>
        <taxon>Dietzia</taxon>
    </lineage>
</organism>
<dbReference type="GO" id="GO:0016020">
    <property type="term" value="C:membrane"/>
    <property type="evidence" value="ECO:0007669"/>
    <property type="project" value="UniProtKB-SubCell"/>
</dbReference>
<evidence type="ECO:0000259" key="9">
    <source>
        <dbReference type="PROSITE" id="PS51387"/>
    </source>
</evidence>
<feature type="domain" description="FAD-binding PCMH-type" evidence="9">
    <location>
        <begin position="10"/>
        <end position="188"/>
    </location>
</feature>
<dbReference type="InterPro" id="IPR006094">
    <property type="entry name" value="Oxid_FAD_bind_N"/>
</dbReference>
<reference evidence="10 11" key="1">
    <citation type="submission" date="2016-06" db="EMBL/GenBank/DDBJ databases">
        <title>Complete genome sequence of a saline-alkali tolerant type strain Dietzia timorensis ID05-A0528T.</title>
        <authorList>
            <person name="Wu X."/>
        </authorList>
    </citation>
    <scope>NUCLEOTIDE SEQUENCE [LARGE SCALE GENOMIC DNA]</scope>
    <source>
        <strain evidence="10 11">ID05-A0528</strain>
    </source>
</reference>
<protein>
    <recommendedName>
        <fullName evidence="2">Delta(24)-sterol reductase</fullName>
        <ecNumber evidence="2">1.3.1.72</ecNumber>
    </recommendedName>
</protein>
<dbReference type="RefSeq" id="WP_067478798.1">
    <property type="nucleotide sequence ID" value="NZ_CP015961.1"/>
</dbReference>
<dbReference type="EMBL" id="CP015961">
    <property type="protein sequence ID" value="ANI93891.1"/>
    <property type="molecule type" value="Genomic_DNA"/>
</dbReference>
<dbReference type="OrthoDB" id="5482059at2"/>
<dbReference type="STRING" id="499555.BJL86_3132"/>
<keyword evidence="5" id="KW-0274">FAD</keyword>
<evidence type="ECO:0000256" key="3">
    <source>
        <dbReference type="ARBA" id="ARBA00022630"/>
    </source>
</evidence>
<keyword evidence="3" id="KW-0285">Flavoprotein</keyword>